<dbReference type="EMBL" id="AMQM01000647">
    <property type="status" value="NOT_ANNOTATED_CDS"/>
    <property type="molecule type" value="Genomic_DNA"/>
</dbReference>
<name>T1EQN8_HELRO</name>
<reference evidence="3" key="3">
    <citation type="submission" date="2015-06" db="UniProtKB">
        <authorList>
            <consortium name="EnsemblMetazoa"/>
        </authorList>
    </citation>
    <scope>IDENTIFICATION</scope>
</reference>
<organism evidence="3 4">
    <name type="scientific">Helobdella robusta</name>
    <name type="common">Californian leech</name>
    <dbReference type="NCBI Taxonomy" id="6412"/>
    <lineage>
        <taxon>Eukaryota</taxon>
        <taxon>Metazoa</taxon>
        <taxon>Spiralia</taxon>
        <taxon>Lophotrochozoa</taxon>
        <taxon>Annelida</taxon>
        <taxon>Clitellata</taxon>
        <taxon>Hirudinea</taxon>
        <taxon>Rhynchobdellida</taxon>
        <taxon>Glossiphoniidae</taxon>
        <taxon>Helobdella</taxon>
    </lineage>
</organism>
<dbReference type="KEGG" id="hro:HELRODRAFT_160748"/>
<keyword evidence="4" id="KW-1185">Reference proteome</keyword>
<reference evidence="2 4" key="2">
    <citation type="journal article" date="2013" name="Nature">
        <title>Insights into bilaterian evolution from three spiralian genomes.</title>
        <authorList>
            <person name="Simakov O."/>
            <person name="Marletaz F."/>
            <person name="Cho S.J."/>
            <person name="Edsinger-Gonzales E."/>
            <person name="Havlak P."/>
            <person name="Hellsten U."/>
            <person name="Kuo D.H."/>
            <person name="Larsson T."/>
            <person name="Lv J."/>
            <person name="Arendt D."/>
            <person name="Savage R."/>
            <person name="Osoegawa K."/>
            <person name="de Jong P."/>
            <person name="Grimwood J."/>
            <person name="Chapman J.A."/>
            <person name="Shapiro H."/>
            <person name="Aerts A."/>
            <person name="Otillar R.P."/>
            <person name="Terry A.Y."/>
            <person name="Boore J.L."/>
            <person name="Grigoriev I.V."/>
            <person name="Lindberg D.R."/>
            <person name="Seaver E.C."/>
            <person name="Weisblat D.A."/>
            <person name="Putnam N.H."/>
            <person name="Rokhsar D.S."/>
        </authorList>
    </citation>
    <scope>NUCLEOTIDE SEQUENCE</scope>
</reference>
<dbReference type="GeneID" id="20198888"/>
<sequence length="252" mass="28830">MFHRIYIHALLCFSFMIFNAYAKCFTTFKRDGKHFCACGSSFESSSFPMFSSVEAFMFCSMKCSQSTSCAAYNFFIASNNCQLFNRTVETFAAIPNCQYYSEIEAPVMKLTLLITVDDELTEFYINGNSVPVALNFPNAKDWRLLDMYELTGAIYVLAIKSFNALGGPGGLIAKSSDNYILTNSSWKCTNNSYDGWYEVDYDDSFWSDAVVGRRERDNIHVMPGFKPAFWIIDYTDNNYSGYFYCRKSFTSE</sequence>
<evidence type="ECO:0000256" key="1">
    <source>
        <dbReference type="SAM" id="SignalP"/>
    </source>
</evidence>
<dbReference type="InParanoid" id="T1EQN8"/>
<dbReference type="Proteomes" id="UP000015101">
    <property type="component" value="Unassembled WGS sequence"/>
</dbReference>
<evidence type="ECO:0000313" key="4">
    <source>
        <dbReference type="Proteomes" id="UP000015101"/>
    </source>
</evidence>
<keyword evidence="1" id="KW-0732">Signal</keyword>
<dbReference type="EMBL" id="KB096324">
    <property type="protein sequence ID" value="ESO06566.1"/>
    <property type="molecule type" value="Genomic_DNA"/>
</dbReference>
<dbReference type="RefSeq" id="XP_009015934.1">
    <property type="nucleotide sequence ID" value="XM_009017686.1"/>
</dbReference>
<evidence type="ECO:0000313" key="2">
    <source>
        <dbReference type="EMBL" id="ESO06566.1"/>
    </source>
</evidence>
<dbReference type="AlphaFoldDB" id="T1EQN8"/>
<dbReference type="OrthoDB" id="6071271at2759"/>
<feature type="signal peptide" evidence="1">
    <location>
        <begin position="1"/>
        <end position="22"/>
    </location>
</feature>
<dbReference type="CTD" id="20198888"/>
<dbReference type="Gene3D" id="2.60.120.260">
    <property type="entry name" value="Galactose-binding domain-like"/>
    <property type="match status" value="1"/>
</dbReference>
<reference evidence="4" key="1">
    <citation type="submission" date="2012-12" db="EMBL/GenBank/DDBJ databases">
        <authorList>
            <person name="Hellsten U."/>
            <person name="Grimwood J."/>
            <person name="Chapman J.A."/>
            <person name="Shapiro H."/>
            <person name="Aerts A."/>
            <person name="Otillar R.P."/>
            <person name="Terry A.Y."/>
            <person name="Boore J.L."/>
            <person name="Simakov O."/>
            <person name="Marletaz F."/>
            <person name="Cho S.-J."/>
            <person name="Edsinger-Gonzales E."/>
            <person name="Havlak P."/>
            <person name="Kuo D.-H."/>
            <person name="Larsson T."/>
            <person name="Lv J."/>
            <person name="Arendt D."/>
            <person name="Savage R."/>
            <person name="Osoegawa K."/>
            <person name="de Jong P."/>
            <person name="Lindberg D.R."/>
            <person name="Seaver E.C."/>
            <person name="Weisblat D.A."/>
            <person name="Putnam N.H."/>
            <person name="Grigoriev I.V."/>
            <person name="Rokhsar D.S."/>
        </authorList>
    </citation>
    <scope>NUCLEOTIDE SEQUENCE</scope>
</reference>
<accession>T1EQN8</accession>
<feature type="chain" id="PRO_5010980010" description="Apple domain-containing protein" evidence="1">
    <location>
        <begin position="23"/>
        <end position="252"/>
    </location>
</feature>
<gene>
    <name evidence="3" type="primary">20198888</name>
    <name evidence="2" type="ORF">HELRODRAFT_160748</name>
</gene>
<evidence type="ECO:0008006" key="5">
    <source>
        <dbReference type="Google" id="ProtNLM"/>
    </source>
</evidence>
<protein>
    <recommendedName>
        <fullName evidence="5">Apple domain-containing protein</fullName>
    </recommendedName>
</protein>
<dbReference type="EnsemblMetazoa" id="HelroT160748">
    <property type="protein sequence ID" value="HelroP160748"/>
    <property type="gene ID" value="HelroG160748"/>
</dbReference>
<evidence type="ECO:0000313" key="3">
    <source>
        <dbReference type="EnsemblMetazoa" id="HelroP160748"/>
    </source>
</evidence>
<proteinExistence type="predicted"/>
<dbReference type="HOGENOM" id="CLU_066319_0_0_1"/>